<evidence type="ECO:0000313" key="3">
    <source>
        <dbReference type="Proteomes" id="UP000054359"/>
    </source>
</evidence>
<dbReference type="GO" id="GO:0006508">
    <property type="term" value="P:proteolysis"/>
    <property type="evidence" value="ECO:0007669"/>
    <property type="project" value="InterPro"/>
</dbReference>
<protein>
    <submittedName>
        <fullName evidence="2">Endothelin-converting enzyme 2</fullName>
    </submittedName>
</protein>
<sequence length="142" mass="16268">MSLSVTMDNENNTANIMKLGRPSFGIDGRYLLRGVVDESVRDYLLSMEKSAEQLSTYFLPKSPIYRAFEFEVMLANISLQNETETTSSVNRKYTIKDLKGLVPQIKWDKYFKGLLSVEISENDSVLVEDLTFVKNVAHFINR</sequence>
<accession>A0A087UW95</accession>
<dbReference type="EMBL" id="KK121958">
    <property type="protein sequence ID" value="KFM81634.1"/>
    <property type="molecule type" value="Genomic_DNA"/>
</dbReference>
<evidence type="ECO:0000259" key="1">
    <source>
        <dbReference type="Pfam" id="PF05649"/>
    </source>
</evidence>
<keyword evidence="3" id="KW-1185">Reference proteome</keyword>
<evidence type="ECO:0000313" key="2">
    <source>
        <dbReference type="EMBL" id="KFM81634.1"/>
    </source>
</evidence>
<dbReference type="InterPro" id="IPR042089">
    <property type="entry name" value="Peptidase_M13_dom_2"/>
</dbReference>
<dbReference type="Proteomes" id="UP000054359">
    <property type="component" value="Unassembled WGS sequence"/>
</dbReference>
<reference evidence="2 3" key="1">
    <citation type="submission" date="2013-11" db="EMBL/GenBank/DDBJ databases">
        <title>Genome sequencing of Stegodyphus mimosarum.</title>
        <authorList>
            <person name="Bechsgaard J."/>
        </authorList>
    </citation>
    <scope>NUCLEOTIDE SEQUENCE [LARGE SCALE GENOMIC DNA]</scope>
</reference>
<feature type="domain" description="Peptidase M13 N-terminal" evidence="1">
    <location>
        <begin position="2"/>
        <end position="141"/>
    </location>
</feature>
<dbReference type="InterPro" id="IPR008753">
    <property type="entry name" value="Peptidase_M13_N"/>
</dbReference>
<organism evidence="2 3">
    <name type="scientific">Stegodyphus mimosarum</name>
    <name type="common">African social velvet spider</name>
    <dbReference type="NCBI Taxonomy" id="407821"/>
    <lineage>
        <taxon>Eukaryota</taxon>
        <taxon>Metazoa</taxon>
        <taxon>Ecdysozoa</taxon>
        <taxon>Arthropoda</taxon>
        <taxon>Chelicerata</taxon>
        <taxon>Arachnida</taxon>
        <taxon>Araneae</taxon>
        <taxon>Araneomorphae</taxon>
        <taxon>Entelegynae</taxon>
        <taxon>Eresoidea</taxon>
        <taxon>Eresidae</taxon>
        <taxon>Stegodyphus</taxon>
    </lineage>
</organism>
<feature type="non-terminal residue" evidence="2">
    <location>
        <position position="142"/>
    </location>
</feature>
<dbReference type="OMA" id="TTNEMIR"/>
<proteinExistence type="predicted"/>
<dbReference type="Pfam" id="PF05649">
    <property type="entry name" value="Peptidase_M13_N"/>
    <property type="match status" value="1"/>
</dbReference>
<name>A0A087UW95_STEMI</name>
<dbReference type="AlphaFoldDB" id="A0A087UW95"/>
<gene>
    <name evidence="2" type="ORF">X975_26919</name>
</gene>
<dbReference type="SUPFAM" id="SSF55486">
    <property type="entry name" value="Metalloproteases ('zincins'), catalytic domain"/>
    <property type="match status" value="1"/>
</dbReference>
<dbReference type="Gene3D" id="1.10.1380.10">
    <property type="entry name" value="Neutral endopeptidase , domain2"/>
    <property type="match status" value="1"/>
</dbReference>